<dbReference type="GO" id="GO:0000271">
    <property type="term" value="P:polysaccharide biosynthetic process"/>
    <property type="evidence" value="ECO:0007669"/>
    <property type="project" value="TreeGrafter"/>
</dbReference>
<name>K9XUM4_STAC7</name>
<dbReference type="GO" id="GO:0016747">
    <property type="term" value="F:acyltransferase activity, transferring groups other than amino-acyl groups"/>
    <property type="evidence" value="ECO:0007669"/>
    <property type="project" value="InterPro"/>
</dbReference>
<gene>
    <name evidence="3" type="ordered locus">Sta7437_2233</name>
</gene>
<keyword evidence="1" id="KW-0472">Membrane</keyword>
<proteinExistence type="predicted"/>
<dbReference type="KEGG" id="scs:Sta7437_2233"/>
<dbReference type="OrthoDB" id="572802at2"/>
<protein>
    <submittedName>
        <fullName evidence="3">Acyltransferase 3</fullName>
    </submittedName>
</protein>
<evidence type="ECO:0000259" key="2">
    <source>
        <dbReference type="Pfam" id="PF01757"/>
    </source>
</evidence>
<feature type="domain" description="Acyltransferase 3" evidence="2">
    <location>
        <begin position="7"/>
        <end position="345"/>
    </location>
</feature>
<accession>K9XUM4</accession>
<dbReference type="PANTHER" id="PTHR23028">
    <property type="entry name" value="ACETYLTRANSFERASE"/>
    <property type="match status" value="1"/>
</dbReference>
<evidence type="ECO:0000313" key="3">
    <source>
        <dbReference type="EMBL" id="AFZ35781.1"/>
    </source>
</evidence>
<keyword evidence="3" id="KW-0012">Acyltransferase</keyword>
<dbReference type="STRING" id="111780.Sta7437_2233"/>
<organism evidence="3 4">
    <name type="scientific">Stanieria cyanosphaera (strain ATCC 29371 / PCC 7437)</name>
    <dbReference type="NCBI Taxonomy" id="111780"/>
    <lineage>
        <taxon>Bacteria</taxon>
        <taxon>Bacillati</taxon>
        <taxon>Cyanobacteriota</taxon>
        <taxon>Cyanophyceae</taxon>
        <taxon>Pleurocapsales</taxon>
        <taxon>Dermocarpellaceae</taxon>
        <taxon>Stanieria</taxon>
    </lineage>
</organism>
<keyword evidence="1" id="KW-0812">Transmembrane</keyword>
<evidence type="ECO:0000256" key="1">
    <source>
        <dbReference type="SAM" id="Phobius"/>
    </source>
</evidence>
<dbReference type="AlphaFoldDB" id="K9XUM4"/>
<keyword evidence="1" id="KW-1133">Transmembrane helix</keyword>
<dbReference type="HOGENOM" id="CLU_005679_1_2_3"/>
<dbReference type="GO" id="GO:0016020">
    <property type="term" value="C:membrane"/>
    <property type="evidence" value="ECO:0007669"/>
    <property type="project" value="TreeGrafter"/>
</dbReference>
<feature type="transmembrane region" description="Helical" evidence="1">
    <location>
        <begin position="49"/>
        <end position="66"/>
    </location>
</feature>
<evidence type="ECO:0000313" key="4">
    <source>
        <dbReference type="Proteomes" id="UP000010473"/>
    </source>
</evidence>
<dbReference type="eggNOG" id="COG1835">
    <property type="taxonomic scope" value="Bacteria"/>
</dbReference>
<dbReference type="InterPro" id="IPR050879">
    <property type="entry name" value="Acyltransferase_3"/>
</dbReference>
<feature type="transmembrane region" description="Helical" evidence="1">
    <location>
        <begin position="144"/>
        <end position="164"/>
    </location>
</feature>
<feature type="transmembrane region" description="Helical" evidence="1">
    <location>
        <begin position="197"/>
        <end position="217"/>
    </location>
</feature>
<dbReference type="RefSeq" id="WP_015193449.1">
    <property type="nucleotide sequence ID" value="NC_019748.1"/>
</dbReference>
<keyword evidence="3" id="KW-0808">Transferase</keyword>
<dbReference type="EMBL" id="CP003653">
    <property type="protein sequence ID" value="AFZ35781.1"/>
    <property type="molecule type" value="Genomic_DNA"/>
</dbReference>
<dbReference type="InterPro" id="IPR002656">
    <property type="entry name" value="Acyl_transf_3_dom"/>
</dbReference>
<feature type="transmembrane region" description="Helical" evidence="1">
    <location>
        <begin position="238"/>
        <end position="256"/>
    </location>
</feature>
<feature type="transmembrane region" description="Helical" evidence="1">
    <location>
        <begin position="293"/>
        <end position="312"/>
    </location>
</feature>
<reference evidence="4" key="1">
    <citation type="journal article" date="2013" name="Proc. Natl. Acad. Sci. U.S.A.">
        <title>Improving the coverage of the cyanobacterial phylum using diversity-driven genome sequencing.</title>
        <authorList>
            <person name="Shih P.M."/>
            <person name="Wu D."/>
            <person name="Latifi A."/>
            <person name="Axen S.D."/>
            <person name="Fewer D.P."/>
            <person name="Talla E."/>
            <person name="Calteau A."/>
            <person name="Cai F."/>
            <person name="Tandeau de Marsac N."/>
            <person name="Rippka R."/>
            <person name="Herdman M."/>
            <person name="Sivonen K."/>
            <person name="Coursin T."/>
            <person name="Laurent T."/>
            <person name="Goodwin L."/>
            <person name="Nolan M."/>
            <person name="Davenport K.W."/>
            <person name="Han C.S."/>
            <person name="Rubin E.M."/>
            <person name="Eisen J.A."/>
            <person name="Woyke T."/>
            <person name="Gugger M."/>
            <person name="Kerfeld C.A."/>
        </authorList>
    </citation>
    <scope>NUCLEOTIDE SEQUENCE [LARGE SCALE GENOMIC DNA]</scope>
    <source>
        <strain evidence="4">ATCC 29371 / PCC 7437</strain>
    </source>
</reference>
<keyword evidence="4" id="KW-1185">Reference proteome</keyword>
<sequence length="367" mass="41989">MSSKYIKSFDGLRAIAIILVVLGHAKNTIHIQGSVSQYVTRLIANSNLGVRLFFVLSGYLITMLLLKEIQINKTVNIKSFHQKRAIRIFPVCYFFILIVFILNIICNWNVSLKNFLAAATFTWNYQGLWNHTPWGAGNWFLGHLWTLSLEAQFYLIWPIILGILGIYKSRYFALFIIILLPFIRLASYFLFPAQRGLLGMMFHTAIDSIMVGCYIAIINNYKHDFLKKVLTNIFKHKNIFLGFLVLWLFLISPTLGYMIRGFGISIGITIDAIASGLLIAWLHNNPSTAISKFLGNAILVYIGKISYSLYLWQQLFLTDLNTTFLGQFPYNIGFSFLAAIISYYLIEKPFLKLKPKTQNSIITQQSS</sequence>
<feature type="transmembrane region" description="Helical" evidence="1">
    <location>
        <begin position="262"/>
        <end position="281"/>
    </location>
</feature>
<dbReference type="PANTHER" id="PTHR23028:SF53">
    <property type="entry name" value="ACYL_TRANSF_3 DOMAIN-CONTAINING PROTEIN"/>
    <property type="match status" value="1"/>
</dbReference>
<feature type="transmembrane region" description="Helical" evidence="1">
    <location>
        <begin position="171"/>
        <end position="191"/>
    </location>
</feature>
<feature type="transmembrane region" description="Helical" evidence="1">
    <location>
        <begin position="324"/>
        <end position="346"/>
    </location>
</feature>
<dbReference type="Pfam" id="PF01757">
    <property type="entry name" value="Acyl_transf_3"/>
    <property type="match status" value="1"/>
</dbReference>
<feature type="transmembrane region" description="Helical" evidence="1">
    <location>
        <begin position="86"/>
        <end position="105"/>
    </location>
</feature>
<dbReference type="Proteomes" id="UP000010473">
    <property type="component" value="Chromosome"/>
</dbReference>